<accession>A0A9X1VZ33</accession>
<keyword evidence="2" id="KW-1277">Toxin-antitoxin system</keyword>
<dbReference type="InterPro" id="IPR007712">
    <property type="entry name" value="RelE/ParE_toxin"/>
</dbReference>
<dbReference type="InterPro" id="IPR035093">
    <property type="entry name" value="RelE/ParE_toxin_dom_sf"/>
</dbReference>
<evidence type="ECO:0000313" key="3">
    <source>
        <dbReference type="EMBL" id="MCJ0766092.1"/>
    </source>
</evidence>
<dbReference type="EMBL" id="JALGBI010000003">
    <property type="protein sequence ID" value="MCJ0766092.1"/>
    <property type="molecule type" value="Genomic_DNA"/>
</dbReference>
<keyword evidence="4" id="KW-1185">Reference proteome</keyword>
<dbReference type="Pfam" id="PF05016">
    <property type="entry name" value="ParE_toxin"/>
    <property type="match status" value="1"/>
</dbReference>
<dbReference type="PANTHER" id="PTHR35601:SF1">
    <property type="entry name" value="TOXIN RELE"/>
    <property type="match status" value="1"/>
</dbReference>
<reference evidence="3" key="1">
    <citation type="submission" date="2022-03" db="EMBL/GenBank/DDBJ databases">
        <authorList>
            <person name="Woo C.Y."/>
        </authorList>
    </citation>
    <scope>NUCLEOTIDE SEQUENCE</scope>
    <source>
        <strain evidence="3">CYS-02</strain>
    </source>
</reference>
<name>A0A9X1VZ33_9BURK</name>
<evidence type="ECO:0000256" key="1">
    <source>
        <dbReference type="ARBA" id="ARBA00006226"/>
    </source>
</evidence>
<proteinExistence type="inferred from homology"/>
<evidence type="ECO:0000313" key="4">
    <source>
        <dbReference type="Proteomes" id="UP001139447"/>
    </source>
</evidence>
<comment type="caution">
    <text evidence="3">The sequence shown here is derived from an EMBL/GenBank/DDBJ whole genome shotgun (WGS) entry which is preliminary data.</text>
</comment>
<evidence type="ECO:0000256" key="2">
    <source>
        <dbReference type="ARBA" id="ARBA00022649"/>
    </source>
</evidence>
<dbReference type="SUPFAM" id="SSF143011">
    <property type="entry name" value="RelE-like"/>
    <property type="match status" value="1"/>
</dbReference>
<dbReference type="RefSeq" id="WP_243309664.1">
    <property type="nucleotide sequence ID" value="NZ_JALGBI010000003.1"/>
</dbReference>
<sequence length="89" mass="10142">MASYRIVIKASAAKELEAIGRKPDRQRLVERIGALAQNPRPQGCEKLSGQVDLYRVRSGSYRVVYEIQDDVVLVTVVMIGHRKDIYRKL</sequence>
<dbReference type="PANTHER" id="PTHR35601">
    <property type="entry name" value="TOXIN RELE"/>
    <property type="match status" value="1"/>
</dbReference>
<organism evidence="3 4">
    <name type="scientific">Variovorax terrae</name>
    <dbReference type="NCBI Taxonomy" id="2923278"/>
    <lineage>
        <taxon>Bacteria</taxon>
        <taxon>Pseudomonadati</taxon>
        <taxon>Pseudomonadota</taxon>
        <taxon>Betaproteobacteria</taxon>
        <taxon>Burkholderiales</taxon>
        <taxon>Comamonadaceae</taxon>
        <taxon>Variovorax</taxon>
    </lineage>
</organism>
<dbReference type="AlphaFoldDB" id="A0A9X1VZ33"/>
<protein>
    <submittedName>
        <fullName evidence="3">Type II toxin-antitoxin system RelE/ParE family toxin</fullName>
    </submittedName>
</protein>
<dbReference type="Proteomes" id="UP001139447">
    <property type="component" value="Unassembled WGS sequence"/>
</dbReference>
<dbReference type="Gene3D" id="3.30.2310.20">
    <property type="entry name" value="RelE-like"/>
    <property type="match status" value="1"/>
</dbReference>
<gene>
    <name evidence="3" type="ORF">MMF98_22990</name>
</gene>
<comment type="similarity">
    <text evidence="1">Belongs to the RelE toxin family.</text>
</comment>